<sequence length="2092" mass="230309">MFLPTYVQKQLLRYVLSQLGLVDTDSLDLESLDIKWGQRSTFEFRDVGLRLQKLASILQLPPVFDFTKASVSLARVTIPADIHQSGIIIEVEGVDVRLQLLADGNGSDKSNPVPDGTNSLGTLPSTEALAQSFLLSEPKEKTDELEAVLQSEHIQSLDGASDDGEEELGLHDGVSLPSFVAGFLKGVVNRLQFKVTNISVQVDTEVQRDGVDKKRNLDSVSGVFTIHEINIGAITAPTPEDSTLKIGKRKVTFSQIRAMAVANAEVFSRYSHFNAPNSPSVHSDFSHTPPAQSHPLSSKDSQLYDSMSHSTILEPPSTHQFSGGFSDIESSNMESSTYSNDGRFSDAASDAGYDPESHFGYSRELSDSQVHERFLNNPEYLDGGSQLHVKDPLGQPVMIPEADFIAHGTDTNQTPRPLSPESRASSPDSYMYHSIHESTLSTTGTFRSRGQFSDLPPCSSTAIVEDQALDRGPELQAPHTPPPTILTRPEAEDLSCSKIFTHEEAQSMYMSALTNKSSSSSSPDMPGAWDYSPKHKRASTVISQNSWGRDLKLDPGEIRQQSPMLHHEMISENQSDGSIKGERFLNPQYITGVTKQLLFIDSVTLWIPSYDHQGSAETTPPSDTEKNSHDFMVESTFSLANSISLDSSPNPRVRVAQSAFRRGSVNSTELSRSKPAIQSKNYDFDGLSKLQMSQAIEIEIDSVDVKLDLASGWLLVKMVQTATNFWASDRPAKDIQPSGNNDERTPHFVQVNLQSCCIQFLERVAVQPYSPPMEPPLLSGNSMENTILQLNLTVLDADLVLTERSNKLRLSIATFVLSHMSENLISFDESLKMRQSTRDITHPKHGDILLRIITSPEYTTVNLTTLPVCFSLNLRKIDETLGWFGGLSTVLELGSSIVSTSTVKAGQPVAKTRSRGVHFVDPTPPSSLKPNTPVLKVNCRLGGIVAHISGEHCNVQLETTAAKLVSRYEGIALQIDKANISGPHFPRSHADSPAYLDFTNIRFEYLFAPKEVDLDRLLALLTPSKDKYEDDDDVMLDTLFRQRRKGAVLRLTAGNAKLTVPTPDALQPLSGLAAEFAKLATVAKYLPQDDSPGILILGLIRDFEGQVHINRDVGDLRVMLKGLEAGYVTLPSLIVTRIGMVAVTRNGSEELLAHAIFDPPEAPPTHETLPMIMIRFIADEVEPAVKVKLYNLRVEYTIPFATAFLSGSNIMTNEDIAANMAQSVINLADLNEEGSEMSEQSSTDFRNRPLLPSRLFIDLRECIVGLNPRNPPAKALFVLSSGTFQGALHQTKPSEASFNIRKASIMLIDDTANIGTAKSCLSRASGGSRNEQNRRLESMGFVSVCDISSASVLLKAVQLDAEGQKSLDVEIRDDLLVLETCADSTQTLVSILSGLAPLTPPSTARKYRTEVVPLQDMLNSLAGNFFTSNAYQTSDGTPYLLESESEGKDGDDADEHEYVSVFYPSYTGARSSSRRQAPAKGGDDIIANADTSPTLEALYAESEVSGSIQQLDFKEDHFAKQSTIEGTAHRWDSCENTYSLASESKLRESPLRVRVRDVHVIWNLFDGYDWQRTRNAISQAVQDVQDKAAEKFTRRPGILISTDPEEEEDSVIGDFLFNSVYIGIPANRDPRELSHDINRNIDDLASETMSYATTTTLNTKQGQAPGTKREKLRLTRSKYHKMSLELKGISADFILFPPGSGETINSLDIRVQDLEIFDHVPTSTWKKFATYMHDAGEREIGTSMIHLEILTVKPVAELAASELVLKATVLPLRLHVDQDALDFISRFFEFKDESAPGKPSPDDVPYLQRVEVNAIQVRLDFKPKRVDYAGLRSGRTTEFMNFFILDEADMVLRHVIIYGTAGFERLGVTLNDIWMPDIKAHQLPSVLGGIAPVRPLVNIGGGFRDLILIPMREYKKDGRIVRSIQKGAFHFAKTTTNEVVKLGAKIAIGTQTVLESAESFFNPSRELSSRPSTSDGRRDEDGLGEGERPRISPYADQPLGISQGLRSAYTSLQRDILLTKDAIIAVPGEVMASSSATEATRRVLERTPTLILRPAIAASKAMSQTLLGVSNSLDPENRRRTDDVSDTIATEI</sequence>
<dbReference type="EMBL" id="JALBCA010000017">
    <property type="protein sequence ID" value="KAI2390497.1"/>
    <property type="molecule type" value="Genomic_DNA"/>
</dbReference>
<gene>
    <name evidence="1" type="primary">ATG2</name>
    <name evidence="1" type="ORF">LOY88_001582</name>
</gene>
<name>A0ACB8V204_9EURO</name>
<organism evidence="1">
    <name type="scientific">Ophidiomyces ophidiicola</name>
    <dbReference type="NCBI Taxonomy" id="1387563"/>
    <lineage>
        <taxon>Eukaryota</taxon>
        <taxon>Fungi</taxon>
        <taxon>Dikarya</taxon>
        <taxon>Ascomycota</taxon>
        <taxon>Pezizomycotina</taxon>
        <taxon>Eurotiomycetes</taxon>
        <taxon>Eurotiomycetidae</taxon>
        <taxon>Onygenales</taxon>
        <taxon>Onygenaceae</taxon>
        <taxon>Ophidiomyces</taxon>
    </lineage>
</organism>
<protein>
    <submittedName>
        <fullName evidence="1">Autophagy- protein 2</fullName>
    </submittedName>
</protein>
<accession>A0ACB8V204</accession>
<proteinExistence type="predicted"/>
<evidence type="ECO:0000313" key="1">
    <source>
        <dbReference type="EMBL" id="KAI2390497.1"/>
    </source>
</evidence>
<comment type="caution">
    <text evidence="1">The sequence shown here is derived from an EMBL/GenBank/DDBJ whole genome shotgun (WGS) entry which is preliminary data.</text>
</comment>
<reference evidence="1" key="1">
    <citation type="journal article" date="2022" name="bioRxiv">
        <title>Population genetic analysis of Ophidiomyces ophidiicola, the causative agent of snake fungal disease, indicates recent introductions to the USA.</title>
        <authorList>
            <person name="Ladner J.T."/>
            <person name="Palmer J.M."/>
            <person name="Ettinger C.L."/>
            <person name="Stajich J.E."/>
            <person name="Farrell T.M."/>
            <person name="Glorioso B.M."/>
            <person name="Lawson B."/>
            <person name="Price S.J."/>
            <person name="Stengle A.G."/>
            <person name="Grear D.A."/>
            <person name="Lorch J.M."/>
        </authorList>
    </citation>
    <scope>NUCLEOTIDE SEQUENCE</scope>
    <source>
        <strain evidence="1">NWHC 24266-5</strain>
    </source>
</reference>